<dbReference type="STRING" id="1346330.M472_21760"/>
<accession>U2HHZ8</accession>
<evidence type="ECO:0000256" key="2">
    <source>
        <dbReference type="ARBA" id="ARBA00006275"/>
    </source>
</evidence>
<dbReference type="Pfam" id="PF14322">
    <property type="entry name" value="SusD-like_3"/>
    <property type="match status" value="1"/>
</dbReference>
<evidence type="ECO:0000256" key="1">
    <source>
        <dbReference type="ARBA" id="ARBA00004442"/>
    </source>
</evidence>
<dbReference type="Gene3D" id="1.25.40.390">
    <property type="match status" value="1"/>
</dbReference>
<keyword evidence="4" id="KW-0472">Membrane</keyword>
<sequence length="527" mass="59031">MIKNIFLCVIAAVSLSSCELTVSPTDKYDQETFWLGAKTAKAGLTGCYAALKDQYLFGNASPLWEESATPNAYNYDNRLGWNSVALGTQTPDLALFNGRWTAAYRGIGRCNALLDNIDKNQELSKPEIAQMKAEARFLRALLYQVLVTYYKDVPLILKEAELEQKDYPRTAHGEVVDFIVKELDAVAALLPVRYSQNSDIGRPTRGASLALKARLLLFEASPLLNPSHAADRWEAAAAAAKQVMDLNVYNLYPNYRQLFLPAGENSVEHIFDIQNVNEPNLGSSFDIALRQYNNAAPLKDLEDAYWMIDGKPRASSSFANSAAYDNLDPRFKMTVVYPGATFMGETVKANGSNTVFKVIQTGYTFKKYSIYDAAAVSTEQAQIGENMSEINYMVLRYADVLLMYAEAMNELGRLDAAVWTRTLGEIRKRAGFTASTAVAFPGADQDLLRTHIQYERRIEFAGEGLYYNDLRRWKLAEVAMNQVIKKFDGSVIISRSFNPARDYWWPISTTQIELNPNLKPNNPGWGE</sequence>
<feature type="domain" description="SusD-like N-terminal" evidence="7">
    <location>
        <begin position="84"/>
        <end position="217"/>
    </location>
</feature>
<evidence type="ECO:0000259" key="7">
    <source>
        <dbReference type="Pfam" id="PF14322"/>
    </source>
</evidence>
<keyword evidence="3" id="KW-0732">Signal</keyword>
<dbReference type="InterPro" id="IPR033985">
    <property type="entry name" value="SusD-like_N"/>
</dbReference>
<dbReference type="Proteomes" id="UP000016584">
    <property type="component" value="Unassembled WGS sequence"/>
</dbReference>
<dbReference type="InterPro" id="IPR011990">
    <property type="entry name" value="TPR-like_helical_dom_sf"/>
</dbReference>
<keyword evidence="5" id="KW-0998">Cell outer membrane</keyword>
<keyword evidence="9" id="KW-1185">Reference proteome</keyword>
<reference evidence="8 9" key="1">
    <citation type="journal article" date="2013" name="Genome Announc.">
        <title>The Draft Genome Sequence of Sphingomonas paucimobilis Strain HER1398 (Proteobacteria), Host to the Giant PAU Phage, Indicates That It Is a Member of the Genus Sphingobacterium (Bacteroidetes).</title>
        <authorList>
            <person name="White R.A.III."/>
            <person name="Suttle C.A."/>
        </authorList>
    </citation>
    <scope>NUCLEOTIDE SEQUENCE [LARGE SCALE GENOMIC DNA]</scope>
    <source>
        <strain evidence="8 9">HER1398</strain>
    </source>
</reference>
<organism evidence="8 9">
    <name type="scientific">Sphingobacterium paucimobilis HER1398</name>
    <dbReference type="NCBI Taxonomy" id="1346330"/>
    <lineage>
        <taxon>Bacteria</taxon>
        <taxon>Pseudomonadati</taxon>
        <taxon>Bacteroidota</taxon>
        <taxon>Sphingobacteriia</taxon>
        <taxon>Sphingobacteriales</taxon>
        <taxon>Sphingobacteriaceae</taxon>
        <taxon>Sphingobacterium</taxon>
    </lineage>
</organism>
<dbReference type="InterPro" id="IPR012944">
    <property type="entry name" value="SusD_RagB_dom"/>
</dbReference>
<dbReference type="OrthoDB" id="5694214at2"/>
<dbReference type="EMBL" id="ATDL01000001">
    <property type="protein sequence ID" value="ERJ61386.1"/>
    <property type="molecule type" value="Genomic_DNA"/>
</dbReference>
<dbReference type="eggNOG" id="COG1435">
    <property type="taxonomic scope" value="Bacteria"/>
</dbReference>
<comment type="caution">
    <text evidence="8">The sequence shown here is derived from an EMBL/GenBank/DDBJ whole genome shotgun (WGS) entry which is preliminary data.</text>
</comment>
<evidence type="ECO:0000313" key="9">
    <source>
        <dbReference type="Proteomes" id="UP000016584"/>
    </source>
</evidence>
<evidence type="ECO:0000256" key="3">
    <source>
        <dbReference type="ARBA" id="ARBA00022729"/>
    </source>
</evidence>
<gene>
    <name evidence="8" type="ORF">M472_21760</name>
</gene>
<evidence type="ECO:0008006" key="10">
    <source>
        <dbReference type="Google" id="ProtNLM"/>
    </source>
</evidence>
<name>U2HHZ8_9SPHI</name>
<dbReference type="PROSITE" id="PS51257">
    <property type="entry name" value="PROKAR_LIPOPROTEIN"/>
    <property type="match status" value="1"/>
</dbReference>
<evidence type="ECO:0000256" key="4">
    <source>
        <dbReference type="ARBA" id="ARBA00023136"/>
    </source>
</evidence>
<comment type="similarity">
    <text evidence="2">Belongs to the SusD family.</text>
</comment>
<protein>
    <recommendedName>
        <fullName evidence="10">Carbohydrate-binding protein SusD</fullName>
    </recommendedName>
</protein>
<dbReference type="Pfam" id="PF07980">
    <property type="entry name" value="SusD_RagB"/>
    <property type="match status" value="1"/>
</dbReference>
<comment type="subcellular location">
    <subcellularLocation>
        <location evidence="1">Cell outer membrane</location>
    </subcellularLocation>
</comment>
<dbReference type="AlphaFoldDB" id="U2HHZ8"/>
<evidence type="ECO:0000313" key="8">
    <source>
        <dbReference type="EMBL" id="ERJ61386.1"/>
    </source>
</evidence>
<proteinExistence type="inferred from homology"/>
<dbReference type="GO" id="GO:0009279">
    <property type="term" value="C:cell outer membrane"/>
    <property type="evidence" value="ECO:0007669"/>
    <property type="project" value="UniProtKB-SubCell"/>
</dbReference>
<evidence type="ECO:0000259" key="6">
    <source>
        <dbReference type="Pfam" id="PF07980"/>
    </source>
</evidence>
<dbReference type="PATRIC" id="fig|1346330.5.peg.43"/>
<evidence type="ECO:0000256" key="5">
    <source>
        <dbReference type="ARBA" id="ARBA00023237"/>
    </source>
</evidence>
<dbReference type="SUPFAM" id="SSF48452">
    <property type="entry name" value="TPR-like"/>
    <property type="match status" value="1"/>
</dbReference>
<feature type="domain" description="RagB/SusD" evidence="6">
    <location>
        <begin position="289"/>
        <end position="525"/>
    </location>
</feature>
<dbReference type="RefSeq" id="WP_021068243.1">
    <property type="nucleotide sequence ID" value="NZ_ATDL01000001.1"/>
</dbReference>